<reference evidence="2 3" key="1">
    <citation type="submission" date="2017-09" db="EMBL/GenBank/DDBJ databases">
        <title>Depth-based differentiation of microbial function through sediment-hosted aquifers and enrichment of novel symbionts in the deep terrestrial subsurface.</title>
        <authorList>
            <person name="Probst A.J."/>
            <person name="Ladd B."/>
            <person name="Jarett J.K."/>
            <person name="Geller-Mcgrath D.E."/>
            <person name="Sieber C.M."/>
            <person name="Emerson J.B."/>
            <person name="Anantharaman K."/>
            <person name="Thomas B.C."/>
            <person name="Malmstrom R."/>
            <person name="Stieglmeier M."/>
            <person name="Klingl A."/>
            <person name="Woyke T."/>
            <person name="Ryan C.M."/>
            <person name="Banfield J.F."/>
        </authorList>
    </citation>
    <scope>NUCLEOTIDE SEQUENCE [LARGE SCALE GENOMIC DNA]</scope>
    <source>
        <strain evidence="2">CG11_big_fil_rev_8_21_14_0_20_35_14</strain>
    </source>
</reference>
<accession>A0A2H0KQQ9</accession>
<dbReference type="EMBL" id="PCVL01000007">
    <property type="protein sequence ID" value="PIQ72863.1"/>
    <property type="molecule type" value="Genomic_DNA"/>
</dbReference>
<evidence type="ECO:0000313" key="2">
    <source>
        <dbReference type="EMBL" id="PIQ72863.1"/>
    </source>
</evidence>
<dbReference type="Proteomes" id="UP000229570">
    <property type="component" value="Unassembled WGS sequence"/>
</dbReference>
<sequence>MEFNNIIDIFFKVSAILLAIIYLLYAIVVSKQVKIMIKTLEDEFNFIVSFISSLQITVALILLIFAIFLV</sequence>
<protein>
    <submittedName>
        <fullName evidence="2">Uncharacterized protein</fullName>
    </submittedName>
</protein>
<proteinExistence type="predicted"/>
<gene>
    <name evidence="2" type="ORF">COV86_00730</name>
</gene>
<feature type="transmembrane region" description="Helical" evidence="1">
    <location>
        <begin position="6"/>
        <end position="25"/>
    </location>
</feature>
<dbReference type="Pfam" id="PF18901">
    <property type="entry name" value="DUF5657"/>
    <property type="match status" value="1"/>
</dbReference>
<comment type="caution">
    <text evidence="2">The sequence shown here is derived from an EMBL/GenBank/DDBJ whole genome shotgun (WGS) entry which is preliminary data.</text>
</comment>
<dbReference type="AlphaFoldDB" id="A0A2H0KQQ9"/>
<evidence type="ECO:0000313" key="3">
    <source>
        <dbReference type="Proteomes" id="UP000229570"/>
    </source>
</evidence>
<organism evidence="2 3">
    <name type="scientific">Candidatus Roizmanbacteria bacterium CG11_big_fil_rev_8_21_14_0_20_35_14</name>
    <dbReference type="NCBI Taxonomy" id="1974855"/>
    <lineage>
        <taxon>Bacteria</taxon>
        <taxon>Candidatus Roizmaniibacteriota</taxon>
    </lineage>
</organism>
<dbReference type="InterPro" id="IPR043716">
    <property type="entry name" value="DUF5657"/>
</dbReference>
<keyword evidence="1" id="KW-1133">Transmembrane helix</keyword>
<keyword evidence="1" id="KW-0812">Transmembrane</keyword>
<feature type="transmembrane region" description="Helical" evidence="1">
    <location>
        <begin position="46"/>
        <end position="69"/>
    </location>
</feature>
<name>A0A2H0KQQ9_9BACT</name>
<evidence type="ECO:0000256" key="1">
    <source>
        <dbReference type="SAM" id="Phobius"/>
    </source>
</evidence>
<keyword evidence="1" id="KW-0472">Membrane</keyword>